<evidence type="ECO:0000256" key="7">
    <source>
        <dbReference type="SAM" id="Phobius"/>
    </source>
</evidence>
<evidence type="ECO:0000256" key="4">
    <source>
        <dbReference type="ARBA" id="ARBA00023136"/>
    </source>
</evidence>
<evidence type="ECO:0000256" key="3">
    <source>
        <dbReference type="ARBA" id="ARBA00022989"/>
    </source>
</evidence>
<comment type="caution">
    <text evidence="9">The sequence shown here is derived from an EMBL/GenBank/DDBJ whole genome shotgun (WGS) entry which is preliminary data.</text>
</comment>
<feature type="compositionally biased region" description="Polar residues" evidence="6">
    <location>
        <begin position="387"/>
        <end position="407"/>
    </location>
</feature>
<organism evidence="9 10">
    <name type="scientific">Coccomyxa viridis</name>
    <dbReference type="NCBI Taxonomy" id="1274662"/>
    <lineage>
        <taxon>Eukaryota</taxon>
        <taxon>Viridiplantae</taxon>
        <taxon>Chlorophyta</taxon>
        <taxon>core chlorophytes</taxon>
        <taxon>Trebouxiophyceae</taxon>
        <taxon>Trebouxiophyceae incertae sedis</taxon>
        <taxon>Coccomyxaceae</taxon>
        <taxon>Coccomyxa</taxon>
    </lineage>
</organism>
<feature type="compositionally biased region" description="Low complexity" evidence="6">
    <location>
        <begin position="1016"/>
        <end position="1036"/>
    </location>
</feature>
<feature type="transmembrane region" description="Helical" evidence="7">
    <location>
        <begin position="1363"/>
        <end position="1383"/>
    </location>
</feature>
<gene>
    <name evidence="9" type="primary">g10866</name>
    <name evidence="9" type="ORF">VP750_LOCUS9742</name>
</gene>
<dbReference type="PRINTS" id="PR01000">
    <property type="entry name" value="SREBPS2PTASE"/>
</dbReference>
<feature type="compositionally biased region" description="Basic and acidic residues" evidence="6">
    <location>
        <begin position="1145"/>
        <end position="1157"/>
    </location>
</feature>
<name>A0ABP1G6K3_9CHLO</name>
<dbReference type="PANTHER" id="PTHR13325">
    <property type="entry name" value="PROTEASE M50 MEMBRANE-BOUND TRANSCRIPTION FACTOR SITE 2 PROTEASE"/>
    <property type="match status" value="1"/>
</dbReference>
<feature type="transmembrane region" description="Helical" evidence="7">
    <location>
        <begin position="1494"/>
        <end position="1520"/>
    </location>
</feature>
<feature type="region of interest" description="Disordered" evidence="6">
    <location>
        <begin position="865"/>
        <end position="915"/>
    </location>
</feature>
<evidence type="ECO:0000313" key="9">
    <source>
        <dbReference type="EMBL" id="CAL5227836.1"/>
    </source>
</evidence>
<feature type="compositionally biased region" description="Basic and acidic residues" evidence="6">
    <location>
        <begin position="1243"/>
        <end position="1277"/>
    </location>
</feature>
<evidence type="ECO:0000259" key="8">
    <source>
        <dbReference type="SMART" id="SM00693"/>
    </source>
</evidence>
<keyword evidence="3 7" id="KW-1133">Transmembrane helix</keyword>
<dbReference type="InterPro" id="IPR006614">
    <property type="entry name" value="Peroxin/Ferlin"/>
</dbReference>
<feature type="compositionally biased region" description="Polar residues" evidence="6">
    <location>
        <begin position="718"/>
        <end position="738"/>
    </location>
</feature>
<feature type="region of interest" description="Disordered" evidence="6">
    <location>
        <begin position="382"/>
        <end position="409"/>
    </location>
</feature>
<feature type="compositionally biased region" description="Polar residues" evidence="6">
    <location>
        <begin position="936"/>
        <end position="964"/>
    </location>
</feature>
<feature type="transmembrane region" description="Helical" evidence="7">
    <location>
        <begin position="1779"/>
        <end position="1812"/>
    </location>
</feature>
<feature type="transmembrane region" description="Helical" evidence="7">
    <location>
        <begin position="1453"/>
        <end position="1474"/>
    </location>
</feature>
<feature type="region of interest" description="Disordered" evidence="6">
    <location>
        <begin position="689"/>
        <end position="738"/>
    </location>
</feature>
<dbReference type="SMART" id="SM00693">
    <property type="entry name" value="DysFN"/>
    <property type="match status" value="1"/>
</dbReference>
<evidence type="ECO:0000256" key="6">
    <source>
        <dbReference type="SAM" id="MobiDB-lite"/>
    </source>
</evidence>
<keyword evidence="2 7" id="KW-0812">Transmembrane</keyword>
<feature type="compositionally biased region" description="Polar residues" evidence="6">
    <location>
        <begin position="875"/>
        <end position="894"/>
    </location>
</feature>
<feature type="transmembrane region" description="Helical" evidence="7">
    <location>
        <begin position="1833"/>
        <end position="1854"/>
    </location>
</feature>
<feature type="region of interest" description="Disordered" evidence="6">
    <location>
        <begin position="782"/>
        <end position="819"/>
    </location>
</feature>
<feature type="compositionally biased region" description="Polar residues" evidence="6">
    <location>
        <begin position="1057"/>
        <end position="1068"/>
    </location>
</feature>
<dbReference type="PANTHER" id="PTHR13325:SF3">
    <property type="entry name" value="MEMBRANE-BOUND TRANSCRIPTION FACTOR SITE-2 PROTEASE"/>
    <property type="match status" value="1"/>
</dbReference>
<dbReference type="Proteomes" id="UP001497392">
    <property type="component" value="Unassembled WGS sequence"/>
</dbReference>
<dbReference type="InterPro" id="IPR008915">
    <property type="entry name" value="Peptidase_M50"/>
</dbReference>
<dbReference type="InterPro" id="IPR010482">
    <property type="entry name" value="TECPR1-like_DysF"/>
</dbReference>
<proteinExistence type="predicted"/>
<evidence type="ECO:0000313" key="10">
    <source>
        <dbReference type="Proteomes" id="UP001497392"/>
    </source>
</evidence>
<reference evidence="9 10" key="1">
    <citation type="submission" date="2024-06" db="EMBL/GenBank/DDBJ databases">
        <authorList>
            <person name="Kraege A."/>
            <person name="Thomma B."/>
        </authorList>
    </citation>
    <scope>NUCLEOTIDE SEQUENCE [LARGE SCALE GENOMIC DNA]</scope>
</reference>
<feature type="domain" description="Peroxin/Ferlin" evidence="8">
    <location>
        <begin position="527"/>
        <end position="599"/>
    </location>
</feature>
<sequence>MAKDATQDLWPRWPAGYEHPLSLVDIRVKLNVDKLFNLLYAPGSEYVARSQEVRGNRDYVETPWLSDMAELAEAELAPPPPHSKAPQVDVRSFEGRLRKTSCSSFGMGMKFKAEEVQRCVKAVKGKSFEVEVCVATTATYGDKFRGICRHRFQAEDSEWSTWKAEFALVYTQPINGLLKRAIEKGSAGGLAKNFATLVEILGTYAEVRVPEKEVPVQTSRASSSQAAGVPASDAWHGGLLNASLVQVFESAAASLGVPAGRGSMVANGMAVAVLLLVLEGVLDSSGWVLRLFGVSPVQLSIPTNIVTIITSLLLFKLAQVAIVYAAAGVRQANASVRRQWGAQGATGTSTRDGELDIPTAGTRFDGFNAALENASADIASAEHGLKQASSHASAMLSPHSSARQQLRSGVKGLQKLVTDTWTAGRRAVATGALSPERAASPPPQRPAASPTAQADSDDEAGVPPDDASPGDSVRMSKRKSRRAARSRSPTKDTESALQARAVELSALGPKALSFTSQTSSQQSAEERGVVEAEVFENERFLPFRGWGHEWPGHLLPTDRVGHWSLRGDRPSGAESMDFHRVAPPLPKGWQWLDEDWHIDMTGHEDACVDNEGWYYAVDFNWLKHPPATGSGRFKRVRDYVRRRRWVRTRVRDDNAALAGSALKALSTMSSLPPPLLPLAELLGDSIEVSPSDAMSEEDQQRARSRRASGSGEHGEPSRATSISLDFSSGKAGSQLPTPRLMYSTSRGLSLQESGVELCDMPFRLQLNVSDEAERPVEVCIVDRQDAPPADSTASQAATGLSRAAQLRDCAPGTSAPGEEPLVAAPAAALPKPAVVRQSPAAHQPAQPMQDPMRGSAFAEVAAAGVNDPDFDSSRGLKSQQGSAVTSGSGVQQDASEQRLQDPEAVSITEASHQTGAEGMQLQAQLIEQEVHALLEPSTSDDSSLPAAKSSTIAAESSHESSLSPLKQAPAASPSDYGGQHAPSHSDVPADTAAISDHDRADAGSIVKPALKGLNVSKPPAGSSKASSTVASPTASSRQHGAEPDQAALQGGAISDNEVLSPSALSDSSEFGGRAQQGPGRDGHSHAGHVDWNELGKRSSRLAALAGEGLRKGLRDMQQHAARQTAGRKETEGSGLPDSAAASQPDAEHNLKRPETPQKDPSGNTFLQSLKARGEQSLNAARSALSPEAGKQHEGQMEKSPSQGKDGQPGIGPSVRGMFSDLKRTMERVGAGASPLIQGASTLGRRESSSSLREGLEHALAESPTEKQPRQTAEHADTHMQPLPESAPAAEATQTPDDKCKSGSDSHSRRSSDRGDGTPEVLSADEWGGPQLRHSLVTLSYSTTSLNRTFSRVGRQYAHILRPWFTCGVIVAPLLAASISYILLKEMGSAAAWLYGLAQEKPAADEEGVPGLALELVLPGVTVPWAHALYLWIATAVSLGVHEAGHALAAAAEGVGIHAVSFFLLLLLPGAYVTLNTDNLAILGPSRALNVICAGVWHNVVLCSLCWLLALALPMVLMLTYSTKHGAIVRGVPVGSALHGHFLKGDALTSLNGCRVRSGADWISCVMRDSPGSHAIHQASPVRQTWTPRQMLQRPVQQSDSGYCIPLSQQLVAHPCSDASGGSECEASQLCFVSSGNVSAAAIGDPMSEQSDQNLLDGVCLSAGSAATHEACTAGDGTGCMAGELCMMPVLAKDEHLYKIGYRRHAVHTAEPEPWAGAVAGHGAGEVADMARLHGTTQGVVMFAGSHGALLGAVEVTDYLPRLGLFPLSLPRMLEQLLEYTFKVSAALALINMAPVICLDGQAALDVLVISLGGRMGEERSLNRLRWLRRARRWLLCAGTACLGSIMAVHVLQLLGVERTLRSCSAFLRRALPYLRRKFLS</sequence>
<feature type="region of interest" description="Disordered" evidence="6">
    <location>
        <begin position="431"/>
        <end position="496"/>
    </location>
</feature>
<dbReference type="InterPro" id="IPR001193">
    <property type="entry name" value="MBTPS2"/>
</dbReference>
<feature type="compositionally biased region" description="Basic residues" evidence="6">
    <location>
        <begin position="475"/>
        <end position="485"/>
    </location>
</feature>
<feature type="compositionally biased region" description="Basic and acidic residues" evidence="6">
    <location>
        <begin position="1080"/>
        <end position="1096"/>
    </location>
</feature>
<evidence type="ECO:0000256" key="1">
    <source>
        <dbReference type="ARBA" id="ARBA00004127"/>
    </source>
</evidence>
<feature type="compositionally biased region" description="Polar residues" evidence="6">
    <location>
        <begin position="1158"/>
        <end position="1167"/>
    </location>
</feature>
<dbReference type="Pfam" id="PF06398">
    <property type="entry name" value="Pex24p"/>
    <property type="match status" value="1"/>
</dbReference>
<evidence type="ECO:0000256" key="5">
    <source>
        <dbReference type="ARBA" id="ARBA00032658"/>
    </source>
</evidence>
<feature type="compositionally biased region" description="Basic and acidic residues" evidence="6">
    <location>
        <begin position="1108"/>
        <end position="1117"/>
    </location>
</feature>
<accession>A0ABP1G6K3</accession>
<feature type="compositionally biased region" description="Basic and acidic residues" evidence="6">
    <location>
        <begin position="1295"/>
        <end position="1316"/>
    </location>
</feature>
<dbReference type="EMBL" id="CAXHTA020000017">
    <property type="protein sequence ID" value="CAL5227836.1"/>
    <property type="molecule type" value="Genomic_DNA"/>
</dbReference>
<keyword evidence="10" id="KW-1185">Reference proteome</keyword>
<feature type="region of interest" description="Disordered" evidence="6">
    <location>
        <begin position="935"/>
        <end position="990"/>
    </location>
</feature>
<keyword evidence="4 7" id="KW-0472">Membrane</keyword>
<feature type="region of interest" description="Disordered" evidence="6">
    <location>
        <begin position="1010"/>
        <end position="1326"/>
    </location>
</feature>
<dbReference type="Pfam" id="PF02163">
    <property type="entry name" value="Peptidase_M50"/>
    <property type="match status" value="1"/>
</dbReference>
<comment type="subcellular location">
    <subcellularLocation>
        <location evidence="1">Endomembrane system</location>
        <topology evidence="1">Multi-pass membrane protein</topology>
    </subcellularLocation>
</comment>
<protein>
    <recommendedName>
        <fullName evidence="5">Endopeptidase S2P</fullName>
    </recommendedName>
</protein>
<evidence type="ECO:0000256" key="2">
    <source>
        <dbReference type="ARBA" id="ARBA00022692"/>
    </source>
</evidence>